<dbReference type="AlphaFoldDB" id="A0A845L2C0"/>
<dbReference type="CDD" id="cd01949">
    <property type="entry name" value="GGDEF"/>
    <property type="match status" value="1"/>
</dbReference>
<dbReference type="SMART" id="SM00267">
    <property type="entry name" value="GGDEF"/>
    <property type="match status" value="1"/>
</dbReference>
<dbReference type="GO" id="GO:0016020">
    <property type="term" value="C:membrane"/>
    <property type="evidence" value="ECO:0007669"/>
    <property type="project" value="InterPro"/>
</dbReference>
<dbReference type="Gene3D" id="3.20.20.450">
    <property type="entry name" value="EAL domain"/>
    <property type="match status" value="1"/>
</dbReference>
<evidence type="ECO:0000259" key="1">
    <source>
        <dbReference type="PROSITE" id="PS50883"/>
    </source>
</evidence>
<dbReference type="CDD" id="cd01948">
    <property type="entry name" value="EAL"/>
    <property type="match status" value="1"/>
</dbReference>
<dbReference type="SUPFAM" id="SSF141868">
    <property type="entry name" value="EAL domain-like"/>
    <property type="match status" value="1"/>
</dbReference>
<dbReference type="PROSITE" id="PS50887">
    <property type="entry name" value="GGDEF"/>
    <property type="match status" value="1"/>
</dbReference>
<name>A0A845L2C0_9FIRM</name>
<evidence type="ECO:0000259" key="3">
    <source>
        <dbReference type="PROSITE" id="PS50887"/>
    </source>
</evidence>
<dbReference type="GO" id="GO:0007165">
    <property type="term" value="P:signal transduction"/>
    <property type="evidence" value="ECO:0007669"/>
    <property type="project" value="InterPro"/>
</dbReference>
<dbReference type="Pfam" id="PF00563">
    <property type="entry name" value="EAL"/>
    <property type="match status" value="1"/>
</dbReference>
<sequence>MRWLRNTKIANKLLAFFLFMALLLAAVGFAGYWGNREITDIMYGITQNQIVPMQQLNRCRILLKEQQTVSIQLLLASPNKAEHNSLSARQAEQFKATDTLLGEFYGLPLDERQTEWMRRLRQEYGLFRLEWDQANGRFEKGDPQEALSYYQSRAAIHLDNAEVLLRVLTDHSMEKVTYLNKQGDQLAQNAGFVIAIIAAVAIIIALSSGWELSVLITLPLREMLKEVEAVAAGDMSGLGRSVPADSEDEIGKLAKGFNEMAKRLNSYLQELQEINRAIHHQAHHDTLTGLANRRQFHKRLEELLDRDGRAPFAILFIDLDRFKDINDTFGHSVGDLLLKEVALRLTVCLAQSDTIARIGGDEFTAILTHPRCDQEVREVAQKALDTITEPFRIRGHEFFICASIGASRFPRDGKDMDALVRAADTAMYHAKKKGNDNIQFYTEDMHESNLRRLSIEKDLRQAIENVGLELYYQPKVDLRRGCIAGMEALLRWKHPVQGNIPPTVFIPIAEESGLIHPLGEWVLQQACIQNKAWQDVGYPKMRMAVNLSPHQFRQQDLPERLAHILRETGLDPEWFELEITESSLMEKTEETMVMLRRLKALGVHISIDDFGTGYSSLNYLKQFPIDCVKIDKTFINDIVESQKDSKIAYAIIGLAKSLDLRVVAEGVESVEQLSFLDKHHCDEIQGYYFSRPLPAAVFESLLQDRLWFSRRYAVKFPEKE</sequence>
<dbReference type="SUPFAM" id="SSF158472">
    <property type="entry name" value="HAMP domain-like"/>
    <property type="match status" value="1"/>
</dbReference>
<dbReference type="Proteomes" id="UP000463470">
    <property type="component" value="Unassembled WGS sequence"/>
</dbReference>
<feature type="domain" description="HAMP" evidence="2">
    <location>
        <begin position="214"/>
        <end position="269"/>
    </location>
</feature>
<dbReference type="SMART" id="SM00052">
    <property type="entry name" value="EAL"/>
    <property type="match status" value="1"/>
</dbReference>
<dbReference type="SMART" id="SM00304">
    <property type="entry name" value="HAMP"/>
    <property type="match status" value="1"/>
</dbReference>
<dbReference type="PROSITE" id="PS50883">
    <property type="entry name" value="EAL"/>
    <property type="match status" value="1"/>
</dbReference>
<organism evidence="4 5">
    <name type="scientific">Heliomicrobium undosum</name>
    <dbReference type="NCBI Taxonomy" id="121734"/>
    <lineage>
        <taxon>Bacteria</taxon>
        <taxon>Bacillati</taxon>
        <taxon>Bacillota</taxon>
        <taxon>Clostridia</taxon>
        <taxon>Eubacteriales</taxon>
        <taxon>Heliobacteriaceae</taxon>
        <taxon>Heliomicrobium</taxon>
    </lineage>
</organism>
<evidence type="ECO:0000313" key="5">
    <source>
        <dbReference type="Proteomes" id="UP000463470"/>
    </source>
</evidence>
<evidence type="ECO:0000259" key="2">
    <source>
        <dbReference type="PROSITE" id="PS50885"/>
    </source>
</evidence>
<keyword evidence="5" id="KW-1185">Reference proteome</keyword>
<dbReference type="InterPro" id="IPR003660">
    <property type="entry name" value="HAMP_dom"/>
</dbReference>
<dbReference type="RefSeq" id="WP_161259223.1">
    <property type="nucleotide sequence ID" value="NZ_WXEY01000017.1"/>
</dbReference>
<dbReference type="InterPro" id="IPR043128">
    <property type="entry name" value="Rev_trsase/Diguanyl_cyclase"/>
</dbReference>
<dbReference type="Gene3D" id="3.30.70.270">
    <property type="match status" value="1"/>
</dbReference>
<dbReference type="Pfam" id="PF00990">
    <property type="entry name" value="GGDEF"/>
    <property type="match status" value="1"/>
</dbReference>
<dbReference type="NCBIfam" id="TIGR00254">
    <property type="entry name" value="GGDEF"/>
    <property type="match status" value="1"/>
</dbReference>
<dbReference type="CDD" id="cd06225">
    <property type="entry name" value="HAMP"/>
    <property type="match status" value="1"/>
</dbReference>
<dbReference type="FunFam" id="3.20.20.450:FF:000001">
    <property type="entry name" value="Cyclic di-GMP phosphodiesterase yahA"/>
    <property type="match status" value="1"/>
</dbReference>
<dbReference type="OrthoDB" id="9762141at2"/>
<feature type="domain" description="EAL" evidence="1">
    <location>
        <begin position="452"/>
        <end position="706"/>
    </location>
</feature>
<dbReference type="PROSITE" id="PS50885">
    <property type="entry name" value="HAMP"/>
    <property type="match status" value="1"/>
</dbReference>
<dbReference type="PANTHER" id="PTHR44757:SF2">
    <property type="entry name" value="BIOFILM ARCHITECTURE MAINTENANCE PROTEIN MBAA"/>
    <property type="match status" value="1"/>
</dbReference>
<accession>A0A845L2C0</accession>
<dbReference type="InterPro" id="IPR052155">
    <property type="entry name" value="Biofilm_reg_signaling"/>
</dbReference>
<dbReference type="InterPro" id="IPR024478">
    <property type="entry name" value="HlyB_4HB_MCP"/>
</dbReference>
<dbReference type="Gene3D" id="6.10.340.10">
    <property type="match status" value="1"/>
</dbReference>
<evidence type="ECO:0000313" key="4">
    <source>
        <dbReference type="EMBL" id="MZP30697.1"/>
    </source>
</evidence>
<dbReference type="Pfam" id="PF12729">
    <property type="entry name" value="4HB_MCP_1"/>
    <property type="match status" value="1"/>
</dbReference>
<dbReference type="InterPro" id="IPR001633">
    <property type="entry name" value="EAL_dom"/>
</dbReference>
<dbReference type="Pfam" id="PF00672">
    <property type="entry name" value="HAMP"/>
    <property type="match status" value="1"/>
</dbReference>
<feature type="domain" description="GGDEF" evidence="3">
    <location>
        <begin position="310"/>
        <end position="443"/>
    </location>
</feature>
<dbReference type="FunFam" id="3.30.70.270:FF:000001">
    <property type="entry name" value="Diguanylate cyclase domain protein"/>
    <property type="match status" value="1"/>
</dbReference>
<protein>
    <submittedName>
        <fullName evidence="4">EAL domain-containing protein</fullName>
    </submittedName>
</protein>
<dbReference type="PANTHER" id="PTHR44757">
    <property type="entry name" value="DIGUANYLATE CYCLASE DGCP"/>
    <property type="match status" value="1"/>
</dbReference>
<dbReference type="EMBL" id="WXEY01000017">
    <property type="protein sequence ID" value="MZP30697.1"/>
    <property type="molecule type" value="Genomic_DNA"/>
</dbReference>
<proteinExistence type="predicted"/>
<dbReference type="InterPro" id="IPR029787">
    <property type="entry name" value="Nucleotide_cyclase"/>
</dbReference>
<gene>
    <name evidence="4" type="ORF">GTO91_13340</name>
</gene>
<dbReference type="SUPFAM" id="SSF55073">
    <property type="entry name" value="Nucleotide cyclase"/>
    <property type="match status" value="1"/>
</dbReference>
<dbReference type="InterPro" id="IPR035919">
    <property type="entry name" value="EAL_sf"/>
</dbReference>
<reference evidence="4 5" key="1">
    <citation type="submission" date="2020-01" db="EMBL/GenBank/DDBJ databases">
        <title>Whole-genome sequence of Heliobacterium undosum DSM 13378.</title>
        <authorList>
            <person name="Kyndt J.A."/>
            <person name="Meyer T.E."/>
        </authorList>
    </citation>
    <scope>NUCLEOTIDE SEQUENCE [LARGE SCALE GENOMIC DNA]</scope>
    <source>
        <strain evidence="4 5">DSM 13378</strain>
    </source>
</reference>
<comment type="caution">
    <text evidence="4">The sequence shown here is derived from an EMBL/GenBank/DDBJ whole genome shotgun (WGS) entry which is preliminary data.</text>
</comment>
<dbReference type="InterPro" id="IPR000160">
    <property type="entry name" value="GGDEF_dom"/>
</dbReference>